<proteinExistence type="predicted"/>
<dbReference type="Proteomes" id="UP000799750">
    <property type="component" value="Unassembled WGS sequence"/>
</dbReference>
<evidence type="ECO:0000313" key="2">
    <source>
        <dbReference type="EMBL" id="KAF2496677.1"/>
    </source>
</evidence>
<evidence type="ECO:0000256" key="1">
    <source>
        <dbReference type="SAM" id="SignalP"/>
    </source>
</evidence>
<gene>
    <name evidence="2" type="ORF">BU16DRAFT_339157</name>
</gene>
<sequence length="113" mass="13313">MRGNLFAFWCRCWWFCFGGGRRPSRRSIRRGGEYHDLFLSFFKAIQLPRLSTVSFCGYDRSQSTRITHICSRRKNSIMKQDLEACSRQTVLFVLSFLHSSTRARLIHFPVNIS</sequence>
<dbReference type="OrthoDB" id="10658585at2759"/>
<evidence type="ECO:0000313" key="3">
    <source>
        <dbReference type="Proteomes" id="UP000799750"/>
    </source>
</evidence>
<evidence type="ECO:0008006" key="4">
    <source>
        <dbReference type="Google" id="ProtNLM"/>
    </source>
</evidence>
<feature type="chain" id="PRO_5025490639" description="Secreted protein" evidence="1">
    <location>
        <begin position="21"/>
        <end position="113"/>
    </location>
</feature>
<keyword evidence="1" id="KW-0732">Signal</keyword>
<dbReference type="EMBL" id="MU004187">
    <property type="protein sequence ID" value="KAF2496677.1"/>
    <property type="molecule type" value="Genomic_DNA"/>
</dbReference>
<organism evidence="2 3">
    <name type="scientific">Lophium mytilinum</name>
    <dbReference type="NCBI Taxonomy" id="390894"/>
    <lineage>
        <taxon>Eukaryota</taxon>
        <taxon>Fungi</taxon>
        <taxon>Dikarya</taxon>
        <taxon>Ascomycota</taxon>
        <taxon>Pezizomycotina</taxon>
        <taxon>Dothideomycetes</taxon>
        <taxon>Pleosporomycetidae</taxon>
        <taxon>Mytilinidiales</taxon>
        <taxon>Mytilinidiaceae</taxon>
        <taxon>Lophium</taxon>
    </lineage>
</organism>
<protein>
    <recommendedName>
        <fullName evidence="4">Secreted protein</fullName>
    </recommendedName>
</protein>
<accession>A0A6A6QZV1</accession>
<name>A0A6A6QZV1_9PEZI</name>
<reference evidence="2" key="1">
    <citation type="journal article" date="2020" name="Stud. Mycol.">
        <title>101 Dothideomycetes genomes: a test case for predicting lifestyles and emergence of pathogens.</title>
        <authorList>
            <person name="Haridas S."/>
            <person name="Albert R."/>
            <person name="Binder M."/>
            <person name="Bloem J."/>
            <person name="Labutti K."/>
            <person name="Salamov A."/>
            <person name="Andreopoulos B."/>
            <person name="Baker S."/>
            <person name="Barry K."/>
            <person name="Bills G."/>
            <person name="Bluhm B."/>
            <person name="Cannon C."/>
            <person name="Castanera R."/>
            <person name="Culley D."/>
            <person name="Daum C."/>
            <person name="Ezra D."/>
            <person name="Gonzalez J."/>
            <person name="Henrissat B."/>
            <person name="Kuo A."/>
            <person name="Liang C."/>
            <person name="Lipzen A."/>
            <person name="Lutzoni F."/>
            <person name="Magnuson J."/>
            <person name="Mondo S."/>
            <person name="Nolan M."/>
            <person name="Ohm R."/>
            <person name="Pangilinan J."/>
            <person name="Park H.-J."/>
            <person name="Ramirez L."/>
            <person name="Alfaro M."/>
            <person name="Sun H."/>
            <person name="Tritt A."/>
            <person name="Yoshinaga Y."/>
            <person name="Zwiers L.-H."/>
            <person name="Turgeon B."/>
            <person name="Goodwin S."/>
            <person name="Spatafora J."/>
            <person name="Crous P."/>
            <person name="Grigoriev I."/>
        </authorList>
    </citation>
    <scope>NUCLEOTIDE SEQUENCE</scope>
    <source>
        <strain evidence="2">CBS 269.34</strain>
    </source>
</reference>
<dbReference type="AlphaFoldDB" id="A0A6A6QZV1"/>
<keyword evidence="3" id="KW-1185">Reference proteome</keyword>
<feature type="signal peptide" evidence="1">
    <location>
        <begin position="1"/>
        <end position="20"/>
    </location>
</feature>